<protein>
    <submittedName>
        <fullName evidence="2">Uncharacterized protein</fullName>
    </submittedName>
</protein>
<feature type="signal peptide" evidence="1">
    <location>
        <begin position="1"/>
        <end position="20"/>
    </location>
</feature>
<dbReference type="AlphaFoldDB" id="A0A409WLB3"/>
<keyword evidence="3" id="KW-1185">Reference proteome</keyword>
<evidence type="ECO:0000313" key="2">
    <source>
        <dbReference type="EMBL" id="PPQ79308.1"/>
    </source>
</evidence>
<sequence>MKLLSIIIIGVFASMSQVLAMPSGSNTLTQCGGPDSFPQDSDHHYVLQTLRAVEEIVNYPALRHPHMKEDAALNVKNANDVPETVPEIQVQESGPPRWRYKLTI</sequence>
<dbReference type="Proteomes" id="UP000283269">
    <property type="component" value="Unassembled WGS sequence"/>
</dbReference>
<dbReference type="InParanoid" id="A0A409WLB3"/>
<accession>A0A409WLB3</accession>
<evidence type="ECO:0000256" key="1">
    <source>
        <dbReference type="SAM" id="SignalP"/>
    </source>
</evidence>
<feature type="chain" id="PRO_5019137312" evidence="1">
    <location>
        <begin position="21"/>
        <end position="104"/>
    </location>
</feature>
<dbReference type="EMBL" id="NHYD01003379">
    <property type="protein sequence ID" value="PPQ79308.1"/>
    <property type="molecule type" value="Genomic_DNA"/>
</dbReference>
<proteinExistence type="predicted"/>
<comment type="caution">
    <text evidence="2">The sequence shown here is derived from an EMBL/GenBank/DDBJ whole genome shotgun (WGS) entry which is preliminary data.</text>
</comment>
<keyword evidence="1" id="KW-0732">Signal</keyword>
<reference evidence="2 3" key="1">
    <citation type="journal article" date="2018" name="Evol. Lett.">
        <title>Horizontal gene cluster transfer increased hallucinogenic mushroom diversity.</title>
        <authorList>
            <person name="Reynolds H.T."/>
            <person name="Vijayakumar V."/>
            <person name="Gluck-Thaler E."/>
            <person name="Korotkin H.B."/>
            <person name="Matheny P.B."/>
            <person name="Slot J.C."/>
        </authorList>
    </citation>
    <scope>NUCLEOTIDE SEQUENCE [LARGE SCALE GENOMIC DNA]</scope>
    <source>
        <strain evidence="2 3">2631</strain>
    </source>
</reference>
<organism evidence="2 3">
    <name type="scientific">Psilocybe cyanescens</name>
    <dbReference type="NCBI Taxonomy" id="93625"/>
    <lineage>
        <taxon>Eukaryota</taxon>
        <taxon>Fungi</taxon>
        <taxon>Dikarya</taxon>
        <taxon>Basidiomycota</taxon>
        <taxon>Agaricomycotina</taxon>
        <taxon>Agaricomycetes</taxon>
        <taxon>Agaricomycetidae</taxon>
        <taxon>Agaricales</taxon>
        <taxon>Agaricineae</taxon>
        <taxon>Strophariaceae</taxon>
        <taxon>Psilocybe</taxon>
    </lineage>
</organism>
<name>A0A409WLB3_PSICY</name>
<gene>
    <name evidence="2" type="ORF">CVT25_002584</name>
</gene>
<evidence type="ECO:0000313" key="3">
    <source>
        <dbReference type="Proteomes" id="UP000283269"/>
    </source>
</evidence>